<organism evidence="7 8">
    <name type="scientific">Lactonifactor longoviformis DSM 17459</name>
    <dbReference type="NCBI Taxonomy" id="1122155"/>
    <lineage>
        <taxon>Bacteria</taxon>
        <taxon>Bacillati</taxon>
        <taxon>Bacillota</taxon>
        <taxon>Clostridia</taxon>
        <taxon>Eubacteriales</taxon>
        <taxon>Clostridiaceae</taxon>
        <taxon>Lactonifactor</taxon>
    </lineage>
</organism>
<proteinExistence type="inferred from homology"/>
<keyword evidence="4 7" id="KW-0808">Transferase</keyword>
<reference evidence="7 8" key="1">
    <citation type="submission" date="2016-11" db="EMBL/GenBank/DDBJ databases">
        <authorList>
            <person name="Jaros S."/>
            <person name="Januszkiewicz K."/>
            <person name="Wedrychowicz H."/>
        </authorList>
    </citation>
    <scope>NUCLEOTIDE SEQUENCE [LARGE SCALE GENOMIC DNA]</scope>
    <source>
        <strain evidence="7 8">DSM 17459</strain>
    </source>
</reference>
<evidence type="ECO:0000256" key="5">
    <source>
        <dbReference type="ARBA" id="ARBA00022944"/>
    </source>
</evidence>
<evidence type="ECO:0000256" key="3">
    <source>
        <dbReference type="ARBA" id="ARBA00022475"/>
    </source>
</evidence>
<keyword evidence="5" id="KW-0777">Teichoic acid biosynthesis</keyword>
<dbReference type="InterPro" id="IPR007554">
    <property type="entry name" value="Glycerophosphate_synth"/>
</dbReference>
<comment type="subcellular location">
    <subcellularLocation>
        <location evidence="1">Cell membrane</location>
        <topology evidence="1">Peripheral membrane protein</topology>
    </subcellularLocation>
</comment>
<dbReference type="AlphaFoldDB" id="A0A1M5APA3"/>
<dbReference type="SUPFAM" id="SSF53756">
    <property type="entry name" value="UDP-Glycosyltransferase/glycogen phosphorylase"/>
    <property type="match status" value="1"/>
</dbReference>
<keyword evidence="6" id="KW-0472">Membrane</keyword>
<protein>
    <submittedName>
        <fullName evidence="7">CDP-glycerol glycerophosphotransferase</fullName>
    </submittedName>
</protein>
<dbReference type="Proteomes" id="UP000184245">
    <property type="component" value="Unassembled WGS sequence"/>
</dbReference>
<dbReference type="InterPro" id="IPR043149">
    <property type="entry name" value="TagF_N"/>
</dbReference>
<name>A0A1M5APA3_9CLOT</name>
<dbReference type="GO" id="GO:0005886">
    <property type="term" value="C:plasma membrane"/>
    <property type="evidence" value="ECO:0007669"/>
    <property type="project" value="UniProtKB-SubCell"/>
</dbReference>
<dbReference type="GO" id="GO:0047355">
    <property type="term" value="F:CDP-glycerol glycerophosphotransferase activity"/>
    <property type="evidence" value="ECO:0007669"/>
    <property type="project" value="InterPro"/>
</dbReference>
<evidence type="ECO:0000256" key="1">
    <source>
        <dbReference type="ARBA" id="ARBA00004202"/>
    </source>
</evidence>
<dbReference type="InterPro" id="IPR043148">
    <property type="entry name" value="TagF_C"/>
</dbReference>
<evidence type="ECO:0000256" key="2">
    <source>
        <dbReference type="ARBA" id="ARBA00010488"/>
    </source>
</evidence>
<evidence type="ECO:0000313" key="8">
    <source>
        <dbReference type="Proteomes" id="UP000184245"/>
    </source>
</evidence>
<evidence type="ECO:0000256" key="6">
    <source>
        <dbReference type="ARBA" id="ARBA00023136"/>
    </source>
</evidence>
<dbReference type="InterPro" id="IPR051612">
    <property type="entry name" value="Teichoic_Acid_Biosynth"/>
</dbReference>
<keyword evidence="3" id="KW-1003">Cell membrane</keyword>
<dbReference type="OrthoDB" id="9807097at2"/>
<dbReference type="Gene3D" id="3.40.50.12580">
    <property type="match status" value="1"/>
</dbReference>
<dbReference type="Gene3D" id="3.40.50.11820">
    <property type="match status" value="1"/>
</dbReference>
<dbReference type="EMBL" id="FQVI01000021">
    <property type="protein sequence ID" value="SHF31994.1"/>
    <property type="molecule type" value="Genomic_DNA"/>
</dbReference>
<comment type="similarity">
    <text evidence="2">Belongs to the CDP-glycerol glycerophosphotransferase family.</text>
</comment>
<evidence type="ECO:0000313" key="7">
    <source>
        <dbReference type="EMBL" id="SHF31994.1"/>
    </source>
</evidence>
<dbReference type="GO" id="GO:0019350">
    <property type="term" value="P:teichoic acid biosynthetic process"/>
    <property type="evidence" value="ECO:0007669"/>
    <property type="project" value="UniProtKB-KW"/>
</dbReference>
<evidence type="ECO:0000256" key="4">
    <source>
        <dbReference type="ARBA" id="ARBA00022679"/>
    </source>
</evidence>
<dbReference type="STRING" id="1122155.SAMN02745158_03281"/>
<dbReference type="PANTHER" id="PTHR37316:SF3">
    <property type="entry name" value="TEICHOIC ACID GLYCEROL-PHOSPHATE TRANSFERASE"/>
    <property type="match status" value="1"/>
</dbReference>
<sequence>MNNFKYFLICCIRQILKLFWLRKVNDREVVFCSYAGRNISCNPMYICRYMLQNLDGAYKYIWIVNDRADVYIPEAMKGKIELITSKSFAYFKYILSAKLVIYNMGLPCGSLLPKRASQTYVNTWHGGGAYKRAGKDASINELQDKIDRYGGSIIDFFLSSNKKFSDIMSSAQQVKREKFLEVGMPRNDKLVNGNLTELNKKIREYYNLGCRDKIVLFAPTYRGDFNTASFNMELDYVRLKAALQKRFGGNWIVMERMHHAVQGREHTGVINAGDYPDMQELLAAIDVLITDFSSSMWDYALTKKAGFLFTPDIEAYKEERNFYTPVETWPYPAAKSMEELTDCIQSFDESRNIEKIEKHFHQLGNCETGEASFRLLRKLGYIK</sequence>
<gene>
    <name evidence="7" type="ORF">SAMN02745158_03281</name>
</gene>
<dbReference type="PANTHER" id="PTHR37316">
    <property type="entry name" value="TEICHOIC ACID GLYCEROL-PHOSPHATE PRIMASE"/>
    <property type="match status" value="1"/>
</dbReference>
<accession>A0A1M5APA3</accession>
<keyword evidence="8" id="KW-1185">Reference proteome</keyword>
<dbReference type="Pfam" id="PF04464">
    <property type="entry name" value="Glyphos_transf"/>
    <property type="match status" value="1"/>
</dbReference>